<comment type="subcellular location">
    <subcellularLocation>
        <location evidence="1 9">Cell membrane</location>
        <topology evidence="1 9">Multi-pass membrane protein</topology>
    </subcellularLocation>
</comment>
<gene>
    <name evidence="12" type="ORF">J2Y00_000885</name>
    <name evidence="11" type="ORF">SY84_01155</name>
</gene>
<keyword evidence="3 9" id="KW-0813">Transport</keyword>
<evidence type="ECO:0000256" key="7">
    <source>
        <dbReference type="ARBA" id="ARBA00022989"/>
    </source>
</evidence>
<reference evidence="12" key="2">
    <citation type="submission" date="2023-07" db="EMBL/GenBank/DDBJ databases">
        <title>Sorghum-associated microbial communities from plants grown in Nebraska, USA.</title>
        <authorList>
            <person name="Schachtman D."/>
        </authorList>
    </citation>
    <scope>NUCLEOTIDE SEQUENCE</scope>
    <source>
        <strain evidence="12">BE330</strain>
    </source>
</reference>
<dbReference type="InterPro" id="IPR000515">
    <property type="entry name" value="MetI-like"/>
</dbReference>
<evidence type="ECO:0000256" key="5">
    <source>
        <dbReference type="ARBA" id="ARBA00022692"/>
    </source>
</evidence>
<comment type="similarity">
    <text evidence="2">Belongs to the binding-protein-dependent transport system permease family. HisMQ subfamily.</text>
</comment>
<evidence type="ECO:0000256" key="9">
    <source>
        <dbReference type="RuleBase" id="RU363032"/>
    </source>
</evidence>
<evidence type="ECO:0000256" key="4">
    <source>
        <dbReference type="ARBA" id="ARBA00022475"/>
    </source>
</evidence>
<keyword evidence="13" id="KW-1185">Reference proteome</keyword>
<evidence type="ECO:0000256" key="1">
    <source>
        <dbReference type="ARBA" id="ARBA00004651"/>
    </source>
</evidence>
<dbReference type="SUPFAM" id="SSF161098">
    <property type="entry name" value="MetI-like"/>
    <property type="match status" value="1"/>
</dbReference>
<evidence type="ECO:0000259" key="10">
    <source>
        <dbReference type="PROSITE" id="PS50928"/>
    </source>
</evidence>
<dbReference type="Proteomes" id="UP000034024">
    <property type="component" value="Chromosome"/>
</dbReference>
<dbReference type="InterPro" id="IPR035906">
    <property type="entry name" value="MetI-like_sf"/>
</dbReference>
<name>A0A0F7JMJ1_9DEIO</name>
<dbReference type="InterPro" id="IPR010065">
    <property type="entry name" value="AA_ABC_transptr_permease_3TM"/>
</dbReference>
<dbReference type="FunFam" id="1.10.3720.10:FF:000033">
    <property type="entry name" value="Polar amino acid ABC transporter permease"/>
    <property type="match status" value="1"/>
</dbReference>
<dbReference type="Pfam" id="PF00528">
    <property type="entry name" value="BPD_transp_1"/>
    <property type="match status" value="1"/>
</dbReference>
<keyword evidence="8 9" id="KW-0472">Membrane</keyword>
<evidence type="ECO:0000256" key="3">
    <source>
        <dbReference type="ARBA" id="ARBA00022448"/>
    </source>
</evidence>
<dbReference type="OrthoDB" id="9809799at2"/>
<feature type="transmembrane region" description="Helical" evidence="9">
    <location>
        <begin position="61"/>
        <end position="82"/>
    </location>
</feature>
<feature type="domain" description="ABC transmembrane type-1" evidence="10">
    <location>
        <begin position="59"/>
        <end position="253"/>
    </location>
</feature>
<dbReference type="GO" id="GO:0022857">
    <property type="term" value="F:transmembrane transporter activity"/>
    <property type="evidence" value="ECO:0007669"/>
    <property type="project" value="InterPro"/>
</dbReference>
<dbReference type="GO" id="GO:0043190">
    <property type="term" value="C:ATP-binding cassette (ABC) transporter complex"/>
    <property type="evidence" value="ECO:0007669"/>
    <property type="project" value="InterPro"/>
</dbReference>
<keyword evidence="4" id="KW-1003">Cell membrane</keyword>
<dbReference type="EMBL" id="CP011389">
    <property type="protein sequence ID" value="AKH15880.1"/>
    <property type="molecule type" value="Genomic_DNA"/>
</dbReference>
<feature type="transmembrane region" description="Helical" evidence="9">
    <location>
        <begin position="20"/>
        <end position="41"/>
    </location>
</feature>
<dbReference type="RefSeq" id="WP_046842456.1">
    <property type="nucleotide sequence ID" value="NZ_BMHJ01000005.1"/>
</dbReference>
<evidence type="ECO:0000313" key="12">
    <source>
        <dbReference type="EMBL" id="MDR6217328.1"/>
    </source>
</evidence>
<evidence type="ECO:0000256" key="2">
    <source>
        <dbReference type="ARBA" id="ARBA00010072"/>
    </source>
</evidence>
<dbReference type="EMBL" id="JAVDQK010000002">
    <property type="protein sequence ID" value="MDR6217328.1"/>
    <property type="molecule type" value="Genomic_DNA"/>
</dbReference>
<keyword evidence="6" id="KW-0029">Amino-acid transport</keyword>
<feature type="transmembrane region" description="Helical" evidence="9">
    <location>
        <begin position="229"/>
        <end position="252"/>
    </location>
</feature>
<accession>A0A0F7JMJ1</accession>
<dbReference type="KEGG" id="dch:SY84_01155"/>
<dbReference type="PROSITE" id="PS50928">
    <property type="entry name" value="ABC_TM1"/>
    <property type="match status" value="1"/>
</dbReference>
<sequence length="265" mass="28208">MTAKPTPPRASQPLGLGALLLWLGGAAVAFLALFWVITLILRQMPDPIGPRADLFVDGARMTLQLTVVSGLIGLIVGTIAGIQKTSALWIVRAPASMFIWLVRGTPLLVQILFVYNALPPLLKGIGIDVQLNEFWSAVIALSLNVGAYNAEVIRAGILAVPRGQTEAARSLGLSGAQTMTTVILPQALRIVVPPLVNNLVALLKDSSLASSIALLELTLAGQRVSSESFLPIPVLTTVAGVYLALTTVMTFFTDQLERRLKIATR</sequence>
<dbReference type="NCBIfam" id="TIGR01726">
    <property type="entry name" value="HEQRo_perm_3TM"/>
    <property type="match status" value="1"/>
</dbReference>
<protein>
    <submittedName>
        <fullName evidence="11">Amino acid ABC transporter permease</fullName>
    </submittedName>
    <submittedName>
        <fullName evidence="12">Polar amino acid transport system permease protein</fullName>
    </submittedName>
</protein>
<evidence type="ECO:0000256" key="6">
    <source>
        <dbReference type="ARBA" id="ARBA00022970"/>
    </source>
</evidence>
<proteinExistence type="inferred from homology"/>
<dbReference type="CDD" id="cd06261">
    <property type="entry name" value="TM_PBP2"/>
    <property type="match status" value="1"/>
</dbReference>
<keyword evidence="5 9" id="KW-0812">Transmembrane</keyword>
<dbReference type="AlphaFoldDB" id="A0A0F7JMJ1"/>
<dbReference type="Gene3D" id="1.10.3720.10">
    <property type="entry name" value="MetI-like"/>
    <property type="match status" value="1"/>
</dbReference>
<dbReference type="PANTHER" id="PTHR30614">
    <property type="entry name" value="MEMBRANE COMPONENT OF AMINO ACID ABC TRANSPORTER"/>
    <property type="match status" value="1"/>
</dbReference>
<organism evidence="11 13">
    <name type="scientific">Deinococcus soli</name>
    <name type="common">ex Cha et al. 2016</name>
    <dbReference type="NCBI Taxonomy" id="1309411"/>
    <lineage>
        <taxon>Bacteria</taxon>
        <taxon>Thermotogati</taxon>
        <taxon>Deinococcota</taxon>
        <taxon>Deinococci</taxon>
        <taxon>Deinococcales</taxon>
        <taxon>Deinococcaceae</taxon>
        <taxon>Deinococcus</taxon>
    </lineage>
</organism>
<dbReference type="PANTHER" id="PTHR30614:SF20">
    <property type="entry name" value="GLUTAMINE TRANSPORT SYSTEM PERMEASE PROTEIN GLNP"/>
    <property type="match status" value="1"/>
</dbReference>
<evidence type="ECO:0000313" key="11">
    <source>
        <dbReference type="EMBL" id="AKH15880.1"/>
    </source>
</evidence>
<keyword evidence="7 9" id="KW-1133">Transmembrane helix</keyword>
<dbReference type="Proteomes" id="UP001185331">
    <property type="component" value="Unassembled WGS sequence"/>
</dbReference>
<reference evidence="11 13" key="1">
    <citation type="submission" date="2015-01" db="EMBL/GenBank/DDBJ databases">
        <title>Deinococcus soli/N5/whole genome sequencing.</title>
        <authorList>
            <person name="Kim M.K."/>
            <person name="Srinivasan S."/>
            <person name="Lee J.-J."/>
        </authorList>
    </citation>
    <scope>NUCLEOTIDE SEQUENCE [LARGE SCALE GENOMIC DNA]</scope>
    <source>
        <strain evidence="11 13">N5</strain>
    </source>
</reference>
<evidence type="ECO:0000256" key="8">
    <source>
        <dbReference type="ARBA" id="ARBA00023136"/>
    </source>
</evidence>
<evidence type="ECO:0000313" key="13">
    <source>
        <dbReference type="Proteomes" id="UP000034024"/>
    </source>
</evidence>
<dbReference type="InterPro" id="IPR043429">
    <property type="entry name" value="ArtM/GltK/GlnP/TcyL/YhdX-like"/>
</dbReference>
<dbReference type="PATRIC" id="fig|1309411.5.peg.237"/>
<feature type="transmembrane region" description="Helical" evidence="9">
    <location>
        <begin position="94"/>
        <end position="115"/>
    </location>
</feature>
<dbReference type="GO" id="GO:0006865">
    <property type="term" value="P:amino acid transport"/>
    <property type="evidence" value="ECO:0007669"/>
    <property type="project" value="UniProtKB-KW"/>
</dbReference>